<evidence type="ECO:0000313" key="5">
    <source>
        <dbReference type="Proteomes" id="UP000005240"/>
    </source>
</evidence>
<feature type="signal peptide" evidence="2">
    <location>
        <begin position="1"/>
        <end position="29"/>
    </location>
</feature>
<name>A0A180GT90_PUCT1</name>
<reference evidence="3" key="1">
    <citation type="submission" date="2009-11" db="EMBL/GenBank/DDBJ databases">
        <authorList>
            <consortium name="The Broad Institute Genome Sequencing Platform"/>
            <person name="Ward D."/>
            <person name="Feldgarden M."/>
            <person name="Earl A."/>
            <person name="Young S.K."/>
            <person name="Zeng Q."/>
            <person name="Koehrsen M."/>
            <person name="Alvarado L."/>
            <person name="Berlin A."/>
            <person name="Bochicchio J."/>
            <person name="Borenstein D."/>
            <person name="Chapman S.B."/>
            <person name="Chen Z."/>
            <person name="Engels R."/>
            <person name="Freedman E."/>
            <person name="Gellesch M."/>
            <person name="Goldberg J."/>
            <person name="Griggs A."/>
            <person name="Gujja S."/>
            <person name="Heilman E."/>
            <person name="Heiman D."/>
            <person name="Hepburn T."/>
            <person name="Howarth C."/>
            <person name="Jen D."/>
            <person name="Larson L."/>
            <person name="Lewis B."/>
            <person name="Mehta T."/>
            <person name="Park D."/>
            <person name="Pearson M."/>
            <person name="Roberts A."/>
            <person name="Saif S."/>
            <person name="Shea T."/>
            <person name="Shenoy N."/>
            <person name="Sisk P."/>
            <person name="Stolte C."/>
            <person name="Sykes S."/>
            <person name="Thomson T."/>
            <person name="Walk T."/>
            <person name="White J."/>
            <person name="Yandava C."/>
            <person name="Izard J."/>
            <person name="Baranova O.V."/>
            <person name="Blanton J.M."/>
            <person name="Tanner A.C."/>
            <person name="Dewhirst F.E."/>
            <person name="Haas B."/>
            <person name="Nusbaum C."/>
            <person name="Birren B."/>
        </authorList>
    </citation>
    <scope>NUCLEOTIDE SEQUENCE [LARGE SCALE GENOMIC DNA]</scope>
    <source>
        <strain evidence="3">1-1 BBBD Race 1</strain>
    </source>
</reference>
<organism evidence="3">
    <name type="scientific">Puccinia triticina (isolate 1-1 / race 1 (BBBD))</name>
    <name type="common">Brown leaf rust fungus</name>
    <dbReference type="NCBI Taxonomy" id="630390"/>
    <lineage>
        <taxon>Eukaryota</taxon>
        <taxon>Fungi</taxon>
        <taxon>Dikarya</taxon>
        <taxon>Basidiomycota</taxon>
        <taxon>Pucciniomycotina</taxon>
        <taxon>Pucciniomycetes</taxon>
        <taxon>Pucciniales</taxon>
        <taxon>Pucciniaceae</taxon>
        <taxon>Puccinia</taxon>
    </lineage>
</organism>
<feature type="region of interest" description="Disordered" evidence="1">
    <location>
        <begin position="76"/>
        <end position="129"/>
    </location>
</feature>
<dbReference type="EnsemblFungi" id="PTTG_26581-t43_1">
    <property type="protein sequence ID" value="PTTG_26581-t43_1-p1"/>
    <property type="gene ID" value="PTTG_26581"/>
</dbReference>
<keyword evidence="5" id="KW-1185">Reference proteome</keyword>
<dbReference type="VEuPathDB" id="FungiDB:PTTG_26581"/>
<reference evidence="3" key="2">
    <citation type="submission" date="2016-05" db="EMBL/GenBank/DDBJ databases">
        <title>Comparative analysis highlights variable genome content of wheat rusts and divergence of the mating loci.</title>
        <authorList>
            <person name="Cuomo C.A."/>
            <person name="Bakkeren G."/>
            <person name="Szabo L."/>
            <person name="Khalil H."/>
            <person name="Joly D."/>
            <person name="Goldberg J."/>
            <person name="Young S."/>
            <person name="Zeng Q."/>
            <person name="Fellers J."/>
        </authorList>
    </citation>
    <scope>NUCLEOTIDE SEQUENCE [LARGE SCALE GENOMIC DNA]</scope>
    <source>
        <strain evidence="3">1-1 BBBD Race 1</strain>
    </source>
</reference>
<feature type="compositionally biased region" description="Basic and acidic residues" evidence="1">
    <location>
        <begin position="106"/>
        <end position="115"/>
    </location>
</feature>
<gene>
    <name evidence="3" type="ORF">PTTG_26581</name>
</gene>
<sequence>MANLSPTFIKFFILLVLKICLVNRRVVVAVNLSHEEPATQLEFTERTHQFSSAPRQHRTNSGEESAGILISLPSTSHDTSISGGIGDSASHSNHQPGDVEFESIETDDRPAERGHGGATSSGISVPEINSHPQQDVVNAKVHSSDSPPRSVTILAEYPQQKPIQIGAIRINPGDKNRKMFQTMNQAMTQSMVRQTIRLQTMIRLL</sequence>
<evidence type="ECO:0000313" key="4">
    <source>
        <dbReference type="EnsemblFungi" id="PTTG_26581-t43_1-p1"/>
    </source>
</evidence>
<reference evidence="4 5" key="3">
    <citation type="journal article" date="2017" name="G3 (Bethesda)">
        <title>Comparative analysis highlights variable genome content of wheat rusts and divergence of the mating loci.</title>
        <authorList>
            <person name="Cuomo C.A."/>
            <person name="Bakkeren G."/>
            <person name="Khalil H.B."/>
            <person name="Panwar V."/>
            <person name="Joly D."/>
            <person name="Linning R."/>
            <person name="Sakthikumar S."/>
            <person name="Song X."/>
            <person name="Adiconis X."/>
            <person name="Fan L."/>
            <person name="Goldberg J.M."/>
            <person name="Levin J.Z."/>
            <person name="Young S."/>
            <person name="Zeng Q."/>
            <person name="Anikster Y."/>
            <person name="Bruce M."/>
            <person name="Wang M."/>
            <person name="Yin C."/>
            <person name="McCallum B."/>
            <person name="Szabo L.J."/>
            <person name="Hulbert S."/>
            <person name="Chen X."/>
            <person name="Fellers J.P."/>
        </authorList>
    </citation>
    <scope>NUCLEOTIDE SEQUENCE</scope>
    <source>
        <strain evidence="4">isolate 1-1 / race 1 (BBBD)</strain>
        <strain evidence="5">Isolate 1-1 / race 1 (BBBD)</strain>
    </source>
</reference>
<evidence type="ECO:0000256" key="1">
    <source>
        <dbReference type="SAM" id="MobiDB-lite"/>
    </source>
</evidence>
<dbReference type="EMBL" id="ADAS02000026">
    <property type="protein sequence ID" value="OAV95771.1"/>
    <property type="molecule type" value="Genomic_DNA"/>
</dbReference>
<proteinExistence type="predicted"/>
<dbReference type="AlphaFoldDB" id="A0A180GT90"/>
<dbReference type="Proteomes" id="UP000005240">
    <property type="component" value="Unassembled WGS sequence"/>
</dbReference>
<keyword evidence="2" id="KW-0732">Signal</keyword>
<feature type="region of interest" description="Disordered" evidence="1">
    <location>
        <begin position="43"/>
        <end position="64"/>
    </location>
</feature>
<evidence type="ECO:0000313" key="3">
    <source>
        <dbReference type="EMBL" id="OAV95771.1"/>
    </source>
</evidence>
<dbReference type="STRING" id="630390.A0A180GT90"/>
<feature type="chain" id="PRO_5008110240" evidence="2">
    <location>
        <begin position="30"/>
        <end position="205"/>
    </location>
</feature>
<reference evidence="4" key="4">
    <citation type="submission" date="2025-05" db="UniProtKB">
        <authorList>
            <consortium name="EnsemblFungi"/>
        </authorList>
    </citation>
    <scope>IDENTIFICATION</scope>
    <source>
        <strain evidence="4">isolate 1-1 / race 1 (BBBD)</strain>
    </source>
</reference>
<evidence type="ECO:0000256" key="2">
    <source>
        <dbReference type="SAM" id="SignalP"/>
    </source>
</evidence>
<protein>
    <submittedName>
        <fullName evidence="3 4">Uncharacterized protein</fullName>
    </submittedName>
</protein>
<accession>A0A180GT90</accession>